<evidence type="ECO:0000256" key="6">
    <source>
        <dbReference type="ARBA" id="ARBA00022825"/>
    </source>
</evidence>
<dbReference type="InterPro" id="IPR036852">
    <property type="entry name" value="Peptidase_S8/S53_dom_sf"/>
</dbReference>
<name>A0ABW2PUX5_9BACL</name>
<keyword evidence="5 7" id="KW-0378">Hydrolase</keyword>
<dbReference type="InterPro" id="IPR041498">
    <property type="entry name" value="Big_6"/>
</dbReference>
<dbReference type="Pfam" id="PF00082">
    <property type="entry name" value="Peptidase_S8"/>
    <property type="match status" value="1"/>
</dbReference>
<comment type="caution">
    <text evidence="11">The sequence shown here is derived from an EMBL/GenBank/DDBJ whole genome shotgun (WGS) entry which is preliminary data.</text>
</comment>
<keyword evidence="3" id="KW-0964">Secreted</keyword>
<dbReference type="PROSITE" id="PS00137">
    <property type="entry name" value="SUBTILASE_HIS"/>
    <property type="match status" value="1"/>
</dbReference>
<feature type="domain" description="Bacterial Ig" evidence="10">
    <location>
        <begin position="731"/>
        <end position="804"/>
    </location>
</feature>
<accession>A0ABW2PUX5</accession>
<dbReference type="InterPro" id="IPR015500">
    <property type="entry name" value="Peptidase_S8_subtilisin-rel"/>
</dbReference>
<protein>
    <submittedName>
        <fullName evidence="11">S8 family serine peptidase</fullName>
    </submittedName>
</protein>
<evidence type="ECO:0000259" key="9">
    <source>
        <dbReference type="Pfam" id="PF00082"/>
    </source>
</evidence>
<evidence type="ECO:0000256" key="3">
    <source>
        <dbReference type="ARBA" id="ARBA00022525"/>
    </source>
</evidence>
<dbReference type="EMBL" id="JBHTCO010000010">
    <property type="protein sequence ID" value="MFC7393178.1"/>
    <property type="molecule type" value="Genomic_DNA"/>
</dbReference>
<dbReference type="Gene3D" id="3.40.50.200">
    <property type="entry name" value="Peptidase S8/S53 domain"/>
    <property type="match status" value="1"/>
</dbReference>
<evidence type="ECO:0000313" key="11">
    <source>
        <dbReference type="EMBL" id="MFC7393178.1"/>
    </source>
</evidence>
<comment type="subcellular location">
    <subcellularLocation>
        <location evidence="1">Secreted</location>
    </subcellularLocation>
</comment>
<dbReference type="SUPFAM" id="SSF52743">
    <property type="entry name" value="Subtilisin-like"/>
    <property type="match status" value="1"/>
</dbReference>
<evidence type="ECO:0000256" key="7">
    <source>
        <dbReference type="PROSITE-ProRule" id="PRU01240"/>
    </source>
</evidence>
<dbReference type="PANTHER" id="PTHR43806">
    <property type="entry name" value="PEPTIDASE S8"/>
    <property type="match status" value="1"/>
</dbReference>
<feature type="active site" description="Charge relay system" evidence="7">
    <location>
        <position position="492"/>
    </location>
</feature>
<dbReference type="RefSeq" id="WP_380965634.1">
    <property type="nucleotide sequence ID" value="NZ_JBHTCO010000010.1"/>
</dbReference>
<dbReference type="InterPro" id="IPR000209">
    <property type="entry name" value="Peptidase_S8/S53_dom"/>
</dbReference>
<dbReference type="InterPro" id="IPR034084">
    <property type="entry name" value="Thermitase-like_dom"/>
</dbReference>
<dbReference type="PRINTS" id="PR00723">
    <property type="entry name" value="SUBTILISIN"/>
</dbReference>
<sequence length="977" mass="105891">MKENKICRLMPVFLVLVLCFSLFQPAASYAQNKLNGQSIKEAVQLTNGKELKSSFDKPEQVRWYKITPAKDEISKDTHMRIKLSSNAELNLSIYPSSEKANKDDTFDMYRGFTVPGQPAQIVVPYAWSGPYYIKVEYSDSEEKGDGEATPGKAEYKIGYQGVKLPPSSQVNEPCPVELSTDQRKSGTDILNKLRLIRDHLLSKTDNGKNLTSLYYKTAPFLVAKMIVNKDTKESVYKNLLELKPLFDDLAENGSNSSHEISRSDQKAINNLYDITVKAVPNALKDKITGIAQEIDLAHLEGKPLSDVLKKAGLSNSDSTASSVSNKYIVKLKEGKSIKSVNNKMSAYGDKATAPKSLKPNGQLFNNMYVMKIGSHQLSKSPQEKITVNRLKKMPEVDFVEPVKRYHNMSNDVQYDYQWPLKNSGQEGGKRGADIKNEPMKSLLKKRQLKEPLIAVVDTGVDSTLADLKQKVRTDLGKNFIARNNNTNDDEGHGTHVAGIIAAASDNGYSMSGLDPKVKIMPVKVLDESGSGETDQIAMGIKYAVDKGAKVINLSLGGDYSRVIEYALKYAASKNVTVVAASGNDGINEVGYPASSRYTIAVGATNRLDITADYSNYGKDLDLVAPGTDIPSLLPNGNVTYLSGTSMATPYVTAAAGVLLSENPKLKPDEIKNILTETADNVAFKEVDNTDEDYDDDGNPQAEAKTPGFDKVSGWGRLNAYSAASVADLNVKVNDIKDNMDHITGSAKKGTLIQVKKGSKTLGKSTASSKGTFTVKIPVQKAGQLVHINASDKNGLAKASIKIAVKKGKAPASPKVNSVSNKDTTVTGKTLANIKVNVKNSSKKVMASAKSNSKGTFKVKIKKQKAGTILYVTVTDLAKRESKPVKITVKDKIPPAAPKVNTVYDKEKLIQGKTESKAAISVKSKGKTIGETKANTKGTFKAAIQKQKAGSVLYVTAKDKAGNTSKPAKVTVKKSKKK</sequence>
<feature type="domain" description="Peptidase S8/S53" evidence="9">
    <location>
        <begin position="450"/>
        <end position="690"/>
    </location>
</feature>
<keyword evidence="8" id="KW-0732">Signal</keyword>
<keyword evidence="6 7" id="KW-0720">Serine protease</keyword>
<dbReference type="InterPro" id="IPR023828">
    <property type="entry name" value="Peptidase_S8_Ser-AS"/>
</dbReference>
<dbReference type="PROSITE" id="PS51892">
    <property type="entry name" value="SUBTILASE"/>
    <property type="match status" value="1"/>
</dbReference>
<feature type="active site" description="Charge relay system" evidence="7">
    <location>
        <position position="645"/>
    </location>
</feature>
<dbReference type="CDD" id="cd07484">
    <property type="entry name" value="Peptidases_S8_Thermitase_like"/>
    <property type="match status" value="1"/>
</dbReference>
<dbReference type="PANTHER" id="PTHR43806:SF11">
    <property type="entry name" value="CEREVISIN-RELATED"/>
    <property type="match status" value="1"/>
</dbReference>
<evidence type="ECO:0000256" key="5">
    <source>
        <dbReference type="ARBA" id="ARBA00022801"/>
    </source>
</evidence>
<keyword evidence="12" id="KW-1185">Reference proteome</keyword>
<dbReference type="Proteomes" id="UP001596505">
    <property type="component" value="Unassembled WGS sequence"/>
</dbReference>
<keyword evidence="4 7" id="KW-0645">Protease</keyword>
<feature type="signal peptide" evidence="8">
    <location>
        <begin position="1"/>
        <end position="30"/>
    </location>
</feature>
<feature type="domain" description="Bacterial Ig" evidence="10">
    <location>
        <begin position="809"/>
        <end position="890"/>
    </location>
</feature>
<evidence type="ECO:0000313" key="12">
    <source>
        <dbReference type="Proteomes" id="UP001596505"/>
    </source>
</evidence>
<evidence type="ECO:0000259" key="10">
    <source>
        <dbReference type="Pfam" id="PF17936"/>
    </source>
</evidence>
<dbReference type="InterPro" id="IPR050131">
    <property type="entry name" value="Peptidase_S8_subtilisin-like"/>
</dbReference>
<evidence type="ECO:0000256" key="2">
    <source>
        <dbReference type="ARBA" id="ARBA00011073"/>
    </source>
</evidence>
<dbReference type="PROSITE" id="PS00138">
    <property type="entry name" value="SUBTILASE_SER"/>
    <property type="match status" value="1"/>
</dbReference>
<evidence type="ECO:0000256" key="8">
    <source>
        <dbReference type="SAM" id="SignalP"/>
    </source>
</evidence>
<gene>
    <name evidence="11" type="ORF">ACFQRG_09390</name>
</gene>
<dbReference type="Pfam" id="PF17936">
    <property type="entry name" value="Big_6"/>
    <property type="match status" value="3"/>
</dbReference>
<evidence type="ECO:0000256" key="4">
    <source>
        <dbReference type="ARBA" id="ARBA00022670"/>
    </source>
</evidence>
<organism evidence="11 12">
    <name type="scientific">Scopulibacillus cellulosilyticus</name>
    <dbReference type="NCBI Taxonomy" id="2665665"/>
    <lineage>
        <taxon>Bacteria</taxon>
        <taxon>Bacillati</taxon>
        <taxon>Bacillota</taxon>
        <taxon>Bacilli</taxon>
        <taxon>Bacillales</taxon>
        <taxon>Sporolactobacillaceae</taxon>
        <taxon>Scopulibacillus</taxon>
    </lineage>
</organism>
<proteinExistence type="inferred from homology"/>
<evidence type="ECO:0000256" key="1">
    <source>
        <dbReference type="ARBA" id="ARBA00004613"/>
    </source>
</evidence>
<dbReference type="Gene3D" id="2.60.40.10">
    <property type="entry name" value="Immunoglobulins"/>
    <property type="match status" value="3"/>
</dbReference>
<feature type="chain" id="PRO_5045850605" evidence="8">
    <location>
        <begin position="31"/>
        <end position="977"/>
    </location>
</feature>
<comment type="similarity">
    <text evidence="2 7">Belongs to the peptidase S8 family.</text>
</comment>
<dbReference type="InterPro" id="IPR013783">
    <property type="entry name" value="Ig-like_fold"/>
</dbReference>
<reference evidence="12" key="1">
    <citation type="journal article" date="2019" name="Int. J. Syst. Evol. Microbiol.">
        <title>The Global Catalogue of Microorganisms (GCM) 10K type strain sequencing project: providing services to taxonomists for standard genome sequencing and annotation.</title>
        <authorList>
            <consortium name="The Broad Institute Genomics Platform"/>
            <consortium name="The Broad Institute Genome Sequencing Center for Infectious Disease"/>
            <person name="Wu L."/>
            <person name="Ma J."/>
        </authorList>
    </citation>
    <scope>NUCLEOTIDE SEQUENCE [LARGE SCALE GENOMIC DNA]</scope>
    <source>
        <strain evidence="12">CGMCC 1.16305</strain>
    </source>
</reference>
<feature type="domain" description="Bacterial Ig" evidence="10">
    <location>
        <begin position="894"/>
        <end position="972"/>
    </location>
</feature>
<dbReference type="InterPro" id="IPR022398">
    <property type="entry name" value="Peptidase_S8_His-AS"/>
</dbReference>
<dbReference type="Gene3D" id="2.60.120.380">
    <property type="match status" value="1"/>
</dbReference>
<feature type="active site" description="Charge relay system" evidence="7">
    <location>
        <position position="457"/>
    </location>
</feature>